<accession>A0A8T2NB14</accession>
<name>A0A8T2NB14_9TELE</name>
<sequence length="80" mass="8703">MYAQAAPSVRGGKMMEAVNGETERAVFYILHSQGAALHRQIERVPELQTGGTRAPVSLQLSPTAAAFHRLSFCFSLQRTG</sequence>
<gene>
    <name evidence="1" type="ORF">JZ751_003440</name>
</gene>
<proteinExistence type="predicted"/>
<evidence type="ECO:0000313" key="2">
    <source>
        <dbReference type="Proteomes" id="UP000824540"/>
    </source>
</evidence>
<dbReference type="Proteomes" id="UP000824540">
    <property type="component" value="Unassembled WGS sequence"/>
</dbReference>
<comment type="caution">
    <text evidence="1">The sequence shown here is derived from an EMBL/GenBank/DDBJ whole genome shotgun (WGS) entry which is preliminary data.</text>
</comment>
<reference evidence="1" key="1">
    <citation type="thesis" date="2021" institute="BYU ScholarsArchive" country="Provo, UT, USA">
        <title>Applications of and Algorithms for Genome Assembly and Genomic Analyses with an Emphasis on Marine Teleosts.</title>
        <authorList>
            <person name="Pickett B.D."/>
        </authorList>
    </citation>
    <scope>NUCLEOTIDE SEQUENCE</scope>
    <source>
        <strain evidence="1">HI-2016</strain>
    </source>
</reference>
<protein>
    <submittedName>
        <fullName evidence="1">Uncharacterized protein</fullName>
    </submittedName>
</protein>
<keyword evidence="2" id="KW-1185">Reference proteome</keyword>
<organism evidence="1 2">
    <name type="scientific">Albula glossodonta</name>
    <name type="common">roundjaw bonefish</name>
    <dbReference type="NCBI Taxonomy" id="121402"/>
    <lineage>
        <taxon>Eukaryota</taxon>
        <taxon>Metazoa</taxon>
        <taxon>Chordata</taxon>
        <taxon>Craniata</taxon>
        <taxon>Vertebrata</taxon>
        <taxon>Euteleostomi</taxon>
        <taxon>Actinopterygii</taxon>
        <taxon>Neopterygii</taxon>
        <taxon>Teleostei</taxon>
        <taxon>Albuliformes</taxon>
        <taxon>Albulidae</taxon>
        <taxon>Albula</taxon>
    </lineage>
</organism>
<dbReference type="AlphaFoldDB" id="A0A8T2NB14"/>
<dbReference type="EMBL" id="JAFBMS010000105">
    <property type="protein sequence ID" value="KAG9335961.1"/>
    <property type="molecule type" value="Genomic_DNA"/>
</dbReference>
<evidence type="ECO:0000313" key="1">
    <source>
        <dbReference type="EMBL" id="KAG9335961.1"/>
    </source>
</evidence>